<proteinExistence type="inferred from homology"/>
<keyword evidence="8" id="KW-0238">DNA-binding</keyword>
<comment type="subcellular location">
    <subcellularLocation>
        <location evidence="1">Nucleus</location>
    </subcellularLocation>
</comment>
<evidence type="ECO:0000256" key="9">
    <source>
        <dbReference type="ARBA" id="ARBA00023163"/>
    </source>
</evidence>
<dbReference type="FunFam" id="3.30.160.60:FF:000862">
    <property type="entry name" value="zinc finger protein 697"/>
    <property type="match status" value="1"/>
</dbReference>
<evidence type="ECO:0000256" key="10">
    <source>
        <dbReference type="ARBA" id="ARBA00023242"/>
    </source>
</evidence>
<comment type="similarity">
    <text evidence="2">Belongs to the krueppel C2H2-type zinc-finger protein family.</text>
</comment>
<keyword evidence="3" id="KW-0479">Metal-binding</keyword>
<dbReference type="GO" id="GO:0005634">
    <property type="term" value="C:nucleus"/>
    <property type="evidence" value="ECO:0007669"/>
    <property type="project" value="UniProtKB-SubCell"/>
</dbReference>
<evidence type="ECO:0000256" key="4">
    <source>
        <dbReference type="ARBA" id="ARBA00022737"/>
    </source>
</evidence>
<dbReference type="InterPro" id="IPR036236">
    <property type="entry name" value="Znf_C2H2_sf"/>
</dbReference>
<evidence type="ECO:0000256" key="1">
    <source>
        <dbReference type="ARBA" id="ARBA00004123"/>
    </source>
</evidence>
<evidence type="ECO:0000259" key="12">
    <source>
        <dbReference type="PROSITE" id="PS50157"/>
    </source>
</evidence>
<evidence type="ECO:0000313" key="14">
    <source>
        <dbReference type="Proteomes" id="UP001239994"/>
    </source>
</evidence>
<evidence type="ECO:0000256" key="2">
    <source>
        <dbReference type="ARBA" id="ARBA00006991"/>
    </source>
</evidence>
<sequence>MDMTNLQSLSIFLTERLTLAAQEIFKAVEVTVTEYHDEISRSRQENELLRSRLLEAGIELYSELQPGVSALPDGLASAAEPWGEEGADIRVKLELSATRDEPAPPSPTPWREGEARVEDALGTLTADSGAGALLHAAPFAQDVKEEPEDAGTDLRTEASSAAANRACGLEDALESYRLTPVHKALRSKASPAAQHRAARTKKLWAMGPQEHPAAVRENSPCGFVVHPYAPCLGKTPDGRVCDPTESSPYGLVQLPLTSKSRVTLHKRCINYDPMGQDKELTQRRERESDYAVRTDRSAPGRIALGRIAWLLGKAAWVPRYRMKRARGKSKLLKVGRERKTEQSTEPTACRILGDSLADVTLLDEDQSPPSRKRPQNCVFTLADCERRVFNNCLLGYALGFQANLANLTEEMSENGQEPSAMFHGGPVEDDSLAGANLCVVCGRTFTSRGLLKIHLRVHSGEKPYHCHFCDKNFRQSSHLNVHVRIHTGEKPYSCPTCGKRFSDRSARNRHLKVHLESAEEIH</sequence>
<keyword evidence="14" id="KW-1185">Reference proteome</keyword>
<evidence type="ECO:0000256" key="5">
    <source>
        <dbReference type="ARBA" id="ARBA00022771"/>
    </source>
</evidence>
<dbReference type="GO" id="GO:0008270">
    <property type="term" value="F:zinc ion binding"/>
    <property type="evidence" value="ECO:0007669"/>
    <property type="project" value="UniProtKB-KW"/>
</dbReference>
<name>A0AAD8ZIF1_9TELE</name>
<dbReference type="GO" id="GO:0003677">
    <property type="term" value="F:DNA binding"/>
    <property type="evidence" value="ECO:0007669"/>
    <property type="project" value="UniProtKB-KW"/>
</dbReference>
<gene>
    <name evidence="13" type="ORF">P4O66_006525</name>
</gene>
<keyword evidence="9" id="KW-0804">Transcription</keyword>
<dbReference type="InterPro" id="IPR013087">
    <property type="entry name" value="Znf_C2H2_type"/>
</dbReference>
<organism evidence="13 14">
    <name type="scientific">Electrophorus voltai</name>
    <dbReference type="NCBI Taxonomy" id="2609070"/>
    <lineage>
        <taxon>Eukaryota</taxon>
        <taxon>Metazoa</taxon>
        <taxon>Chordata</taxon>
        <taxon>Craniata</taxon>
        <taxon>Vertebrata</taxon>
        <taxon>Euteleostomi</taxon>
        <taxon>Actinopterygii</taxon>
        <taxon>Neopterygii</taxon>
        <taxon>Teleostei</taxon>
        <taxon>Ostariophysi</taxon>
        <taxon>Gymnotiformes</taxon>
        <taxon>Gymnotoidei</taxon>
        <taxon>Gymnotidae</taxon>
        <taxon>Electrophorus</taxon>
    </lineage>
</organism>
<accession>A0AAD8ZIF1</accession>
<feature type="domain" description="C2H2-type" evidence="12">
    <location>
        <begin position="464"/>
        <end position="491"/>
    </location>
</feature>
<dbReference type="Proteomes" id="UP001239994">
    <property type="component" value="Unassembled WGS sequence"/>
</dbReference>
<dbReference type="PROSITE" id="PS50157">
    <property type="entry name" value="ZINC_FINGER_C2H2_2"/>
    <property type="match status" value="3"/>
</dbReference>
<evidence type="ECO:0000313" key="13">
    <source>
        <dbReference type="EMBL" id="KAK1800023.1"/>
    </source>
</evidence>
<dbReference type="AlphaFoldDB" id="A0AAD8ZIF1"/>
<dbReference type="PANTHER" id="PTHR24394">
    <property type="entry name" value="ZINC FINGER PROTEIN"/>
    <property type="match status" value="1"/>
</dbReference>
<evidence type="ECO:0000256" key="11">
    <source>
        <dbReference type="PROSITE-ProRule" id="PRU00042"/>
    </source>
</evidence>
<keyword evidence="4" id="KW-0677">Repeat</keyword>
<keyword evidence="7" id="KW-0805">Transcription regulation</keyword>
<protein>
    <recommendedName>
        <fullName evidence="12">C2H2-type domain-containing protein</fullName>
    </recommendedName>
</protein>
<keyword evidence="10" id="KW-0539">Nucleus</keyword>
<evidence type="ECO:0000256" key="7">
    <source>
        <dbReference type="ARBA" id="ARBA00023015"/>
    </source>
</evidence>
<feature type="non-terminal residue" evidence="13">
    <location>
        <position position="1"/>
    </location>
</feature>
<evidence type="ECO:0000256" key="6">
    <source>
        <dbReference type="ARBA" id="ARBA00022833"/>
    </source>
</evidence>
<keyword evidence="6" id="KW-0862">Zinc</keyword>
<feature type="domain" description="C2H2-type" evidence="12">
    <location>
        <begin position="492"/>
        <end position="519"/>
    </location>
</feature>
<dbReference type="FunFam" id="3.30.160.60:FF:001498">
    <property type="entry name" value="Zinc finger protein 404"/>
    <property type="match status" value="1"/>
</dbReference>
<reference evidence="13" key="1">
    <citation type="submission" date="2023-03" db="EMBL/GenBank/DDBJ databases">
        <title>Electrophorus voltai genome.</title>
        <authorList>
            <person name="Bian C."/>
        </authorList>
    </citation>
    <scope>NUCLEOTIDE SEQUENCE</scope>
    <source>
        <strain evidence="13">CB-2022</strain>
        <tissue evidence="13">Muscle</tissue>
    </source>
</reference>
<dbReference type="PANTHER" id="PTHR24394:SF29">
    <property type="entry name" value="MYONEURIN"/>
    <property type="match status" value="1"/>
</dbReference>
<dbReference type="PROSITE" id="PS00028">
    <property type="entry name" value="ZINC_FINGER_C2H2_1"/>
    <property type="match status" value="3"/>
</dbReference>
<evidence type="ECO:0000256" key="8">
    <source>
        <dbReference type="ARBA" id="ARBA00023125"/>
    </source>
</evidence>
<dbReference type="SUPFAM" id="SSF57667">
    <property type="entry name" value="beta-beta-alpha zinc fingers"/>
    <property type="match status" value="2"/>
</dbReference>
<feature type="domain" description="C2H2-type" evidence="12">
    <location>
        <begin position="436"/>
        <end position="463"/>
    </location>
</feature>
<dbReference type="Gene3D" id="3.30.160.60">
    <property type="entry name" value="Classic Zinc Finger"/>
    <property type="match status" value="3"/>
</dbReference>
<dbReference type="Pfam" id="PF00096">
    <property type="entry name" value="zf-C2H2"/>
    <property type="match status" value="3"/>
</dbReference>
<comment type="caution">
    <text evidence="13">The sequence shown here is derived from an EMBL/GenBank/DDBJ whole genome shotgun (WGS) entry which is preliminary data.</text>
</comment>
<dbReference type="GO" id="GO:0000981">
    <property type="term" value="F:DNA-binding transcription factor activity, RNA polymerase II-specific"/>
    <property type="evidence" value="ECO:0007669"/>
    <property type="project" value="TreeGrafter"/>
</dbReference>
<keyword evidence="5 11" id="KW-0863">Zinc-finger</keyword>
<evidence type="ECO:0000256" key="3">
    <source>
        <dbReference type="ARBA" id="ARBA00022723"/>
    </source>
</evidence>
<dbReference type="EMBL" id="JAROKS010000011">
    <property type="protein sequence ID" value="KAK1800023.1"/>
    <property type="molecule type" value="Genomic_DNA"/>
</dbReference>
<dbReference type="SMART" id="SM00355">
    <property type="entry name" value="ZnF_C2H2"/>
    <property type="match status" value="3"/>
</dbReference>